<protein>
    <recommendedName>
        <fullName evidence="5">tRNA pseudouridine synthase B</fullName>
        <ecNumber evidence="5">5.4.99.25</ecNumber>
    </recommendedName>
    <alternativeName>
        <fullName evidence="5">tRNA pseudouridine(55) synthase</fullName>
        <shortName evidence="5">Psi55 synthase</shortName>
    </alternativeName>
    <alternativeName>
        <fullName evidence="5">tRNA pseudouridylate synthase</fullName>
    </alternativeName>
    <alternativeName>
        <fullName evidence="5">tRNA-uridine isomerase</fullName>
    </alternativeName>
</protein>
<reference evidence="8" key="2">
    <citation type="submission" date="2021-04" db="EMBL/GenBank/DDBJ databases">
        <authorList>
            <person name="Gilroy R."/>
        </authorList>
    </citation>
    <scope>NUCLEOTIDE SEQUENCE</scope>
    <source>
        <strain evidence="8">6627</strain>
    </source>
</reference>
<dbReference type="AlphaFoldDB" id="A0A9D1UWG9"/>
<feature type="domain" description="tRNA pseudouridylate synthase B C-terminal" evidence="7">
    <location>
        <begin position="180"/>
        <end position="232"/>
    </location>
</feature>
<dbReference type="InterPro" id="IPR002501">
    <property type="entry name" value="PsdUridine_synth_N"/>
</dbReference>
<dbReference type="EMBL" id="DXFP01000022">
    <property type="protein sequence ID" value="HIX01695.1"/>
    <property type="molecule type" value="Genomic_DNA"/>
</dbReference>
<dbReference type="CDD" id="cd02573">
    <property type="entry name" value="PseudoU_synth_EcTruB"/>
    <property type="match status" value="1"/>
</dbReference>
<dbReference type="InterPro" id="IPR032819">
    <property type="entry name" value="TruB_C"/>
</dbReference>
<sequence length="302" mass="34000">MDGILPLFKERGMTSNDAVIKCRGIFKTRKVGHSGTLDPNVDGVLPICIGKATKVVNYLMESGKKYRGQVTLGFATTTEDLDGEKIEEKKLIEAFPDIQIQQTMDTMTGEITQIPPMYSAVKVNGKRLYEYARAGETVERPQRHVQIRSFKMIGPSVFDAELGVQKIDFEVECSKGTYVRTLAVDLGKKLGIPAVMSDLTRLESGGFKLDQAIKLSELQEMKNQGTLEQALFKVGYALRKLPQVELTNYQWKIVKNGGFLKTEYLKSNATEIVLNYQEKTRAVYKYNSQKDVYQPETMIDLT</sequence>
<dbReference type="InterPro" id="IPR020103">
    <property type="entry name" value="PsdUridine_synth_cat_dom_sf"/>
</dbReference>
<dbReference type="HAMAP" id="MF_01080">
    <property type="entry name" value="TruB_bact"/>
    <property type="match status" value="1"/>
</dbReference>
<gene>
    <name evidence="5 8" type="primary">truB</name>
    <name evidence="8" type="ORF">H9861_02955</name>
</gene>
<feature type="domain" description="Pseudouridine synthase II N-terminal" evidence="6">
    <location>
        <begin position="23"/>
        <end position="179"/>
    </location>
</feature>
<dbReference type="FunFam" id="3.30.2350.10:FF:000011">
    <property type="entry name" value="tRNA pseudouridine synthase B"/>
    <property type="match status" value="1"/>
</dbReference>
<dbReference type="GO" id="GO:0003723">
    <property type="term" value="F:RNA binding"/>
    <property type="evidence" value="ECO:0007669"/>
    <property type="project" value="InterPro"/>
</dbReference>
<comment type="function">
    <text evidence="5">Responsible for synthesis of pseudouridine from uracil-55 in the psi GC loop of transfer RNAs.</text>
</comment>
<evidence type="ECO:0000313" key="9">
    <source>
        <dbReference type="Proteomes" id="UP000823963"/>
    </source>
</evidence>
<evidence type="ECO:0000259" key="7">
    <source>
        <dbReference type="Pfam" id="PF16198"/>
    </source>
</evidence>
<keyword evidence="3 5" id="KW-0819">tRNA processing</keyword>
<dbReference type="SUPFAM" id="SSF55120">
    <property type="entry name" value="Pseudouridine synthase"/>
    <property type="match status" value="1"/>
</dbReference>
<dbReference type="InterPro" id="IPR014780">
    <property type="entry name" value="tRNA_psdUridine_synth_TruB"/>
</dbReference>
<evidence type="ECO:0000259" key="6">
    <source>
        <dbReference type="Pfam" id="PF01509"/>
    </source>
</evidence>
<evidence type="ECO:0000256" key="5">
    <source>
        <dbReference type="HAMAP-Rule" id="MF_01080"/>
    </source>
</evidence>
<accession>A0A9D1UWG9</accession>
<evidence type="ECO:0000256" key="4">
    <source>
        <dbReference type="ARBA" id="ARBA00023235"/>
    </source>
</evidence>
<feature type="active site" description="Nucleophile" evidence="5">
    <location>
        <position position="38"/>
    </location>
</feature>
<evidence type="ECO:0000256" key="2">
    <source>
        <dbReference type="ARBA" id="ARBA00005642"/>
    </source>
</evidence>
<dbReference type="Gene3D" id="3.30.2350.10">
    <property type="entry name" value="Pseudouridine synthase"/>
    <property type="match status" value="1"/>
</dbReference>
<dbReference type="GO" id="GO:1990481">
    <property type="term" value="P:mRNA pseudouridine synthesis"/>
    <property type="evidence" value="ECO:0007669"/>
    <property type="project" value="TreeGrafter"/>
</dbReference>
<dbReference type="PANTHER" id="PTHR13767">
    <property type="entry name" value="TRNA-PSEUDOURIDINE SYNTHASE"/>
    <property type="match status" value="1"/>
</dbReference>
<dbReference type="Pfam" id="PF01509">
    <property type="entry name" value="TruB_N"/>
    <property type="match status" value="1"/>
</dbReference>
<evidence type="ECO:0000313" key="8">
    <source>
        <dbReference type="EMBL" id="HIX01695.1"/>
    </source>
</evidence>
<organism evidence="8 9">
    <name type="scientific">Candidatus Ligilactobacillus excrementigallinarum</name>
    <dbReference type="NCBI Taxonomy" id="2838641"/>
    <lineage>
        <taxon>Bacteria</taxon>
        <taxon>Bacillati</taxon>
        <taxon>Bacillota</taxon>
        <taxon>Bacilli</taxon>
        <taxon>Lactobacillales</taxon>
        <taxon>Lactobacillaceae</taxon>
        <taxon>Ligilactobacillus</taxon>
    </lineage>
</organism>
<comment type="similarity">
    <text evidence="2 5">Belongs to the pseudouridine synthase TruB family. Type 1 subfamily.</text>
</comment>
<dbReference type="NCBIfam" id="TIGR00431">
    <property type="entry name" value="TruB"/>
    <property type="match status" value="1"/>
</dbReference>
<name>A0A9D1UWG9_9LACO</name>
<comment type="caution">
    <text evidence="8">The sequence shown here is derived from an EMBL/GenBank/DDBJ whole genome shotgun (WGS) entry which is preliminary data.</text>
</comment>
<evidence type="ECO:0000256" key="3">
    <source>
        <dbReference type="ARBA" id="ARBA00022694"/>
    </source>
</evidence>
<dbReference type="Proteomes" id="UP000823963">
    <property type="component" value="Unassembled WGS sequence"/>
</dbReference>
<keyword evidence="4 5" id="KW-0413">Isomerase</keyword>
<dbReference type="PANTHER" id="PTHR13767:SF2">
    <property type="entry name" value="PSEUDOURIDYLATE SYNTHASE TRUB1"/>
    <property type="match status" value="1"/>
</dbReference>
<reference evidence="8" key="1">
    <citation type="journal article" date="2021" name="PeerJ">
        <title>Extensive microbial diversity within the chicken gut microbiome revealed by metagenomics and culture.</title>
        <authorList>
            <person name="Gilroy R."/>
            <person name="Ravi A."/>
            <person name="Getino M."/>
            <person name="Pursley I."/>
            <person name="Horton D.L."/>
            <person name="Alikhan N.F."/>
            <person name="Baker D."/>
            <person name="Gharbi K."/>
            <person name="Hall N."/>
            <person name="Watson M."/>
            <person name="Adriaenssens E.M."/>
            <person name="Foster-Nyarko E."/>
            <person name="Jarju S."/>
            <person name="Secka A."/>
            <person name="Antonio M."/>
            <person name="Oren A."/>
            <person name="Chaudhuri R.R."/>
            <person name="La Ragione R."/>
            <person name="Hildebrand F."/>
            <person name="Pallen M.J."/>
        </authorList>
    </citation>
    <scope>NUCLEOTIDE SEQUENCE</scope>
    <source>
        <strain evidence="8">6627</strain>
    </source>
</reference>
<dbReference type="EC" id="5.4.99.25" evidence="5"/>
<dbReference type="Pfam" id="PF16198">
    <property type="entry name" value="TruB_C_2"/>
    <property type="match status" value="1"/>
</dbReference>
<dbReference type="GO" id="GO:0031119">
    <property type="term" value="P:tRNA pseudouridine synthesis"/>
    <property type="evidence" value="ECO:0007669"/>
    <property type="project" value="UniProtKB-UniRule"/>
</dbReference>
<comment type="catalytic activity">
    <reaction evidence="1 5">
        <text>uridine(55) in tRNA = pseudouridine(55) in tRNA</text>
        <dbReference type="Rhea" id="RHEA:42532"/>
        <dbReference type="Rhea" id="RHEA-COMP:10101"/>
        <dbReference type="Rhea" id="RHEA-COMP:10102"/>
        <dbReference type="ChEBI" id="CHEBI:65314"/>
        <dbReference type="ChEBI" id="CHEBI:65315"/>
        <dbReference type="EC" id="5.4.99.25"/>
    </reaction>
</comment>
<dbReference type="GO" id="GO:0160148">
    <property type="term" value="F:tRNA pseudouridine(55) synthase activity"/>
    <property type="evidence" value="ECO:0007669"/>
    <property type="project" value="UniProtKB-EC"/>
</dbReference>
<proteinExistence type="inferred from homology"/>
<evidence type="ECO:0000256" key="1">
    <source>
        <dbReference type="ARBA" id="ARBA00000385"/>
    </source>
</evidence>